<evidence type="ECO:0000259" key="5">
    <source>
        <dbReference type="Pfam" id="PF25917"/>
    </source>
</evidence>
<dbReference type="GO" id="GO:0015562">
    <property type="term" value="F:efflux transmembrane transporter activity"/>
    <property type="evidence" value="ECO:0007669"/>
    <property type="project" value="TreeGrafter"/>
</dbReference>
<evidence type="ECO:0000313" key="7">
    <source>
        <dbReference type="Proteomes" id="UP000242857"/>
    </source>
</evidence>
<accession>A0A1M4XTU0</accession>
<dbReference type="STRING" id="213588.SAMN02745204_01511"/>
<proteinExistence type="inferred from homology"/>
<feature type="domain" description="Multidrug resistance protein MdtA-like barrel-sandwich hybrid" evidence="5">
    <location>
        <begin position="69"/>
        <end position="201"/>
    </location>
</feature>
<feature type="domain" description="Multidrug resistance protein MdtA-like alpha-helical hairpin" evidence="4">
    <location>
        <begin position="103"/>
        <end position="171"/>
    </location>
</feature>
<dbReference type="PROSITE" id="PS51257">
    <property type="entry name" value="PROKAR_LIPOPROTEIN"/>
    <property type="match status" value="1"/>
</dbReference>
<dbReference type="Gene3D" id="2.40.50.100">
    <property type="match status" value="1"/>
</dbReference>
<evidence type="ECO:0000256" key="3">
    <source>
        <dbReference type="SAM" id="SignalP"/>
    </source>
</evidence>
<dbReference type="SUPFAM" id="SSF111369">
    <property type="entry name" value="HlyD-like secretion proteins"/>
    <property type="match status" value="1"/>
</dbReference>
<keyword evidence="7" id="KW-1185">Reference proteome</keyword>
<evidence type="ECO:0000313" key="6">
    <source>
        <dbReference type="EMBL" id="SHE96919.1"/>
    </source>
</evidence>
<dbReference type="GO" id="GO:1990281">
    <property type="term" value="C:efflux pump complex"/>
    <property type="evidence" value="ECO:0007669"/>
    <property type="project" value="TreeGrafter"/>
</dbReference>
<dbReference type="NCBIfam" id="TIGR01730">
    <property type="entry name" value="RND_mfp"/>
    <property type="match status" value="1"/>
</dbReference>
<dbReference type="Gene3D" id="2.40.30.170">
    <property type="match status" value="1"/>
</dbReference>
<feature type="signal peptide" evidence="3">
    <location>
        <begin position="1"/>
        <end position="31"/>
    </location>
</feature>
<dbReference type="Gene3D" id="2.40.420.20">
    <property type="match status" value="1"/>
</dbReference>
<feature type="chain" id="PRO_5013381924" evidence="3">
    <location>
        <begin position="32"/>
        <end position="358"/>
    </location>
</feature>
<dbReference type="InterPro" id="IPR058625">
    <property type="entry name" value="MdtA-like_BSH"/>
</dbReference>
<dbReference type="EMBL" id="FQUK01000023">
    <property type="protein sequence ID" value="SHE96919.1"/>
    <property type="molecule type" value="Genomic_DNA"/>
</dbReference>
<dbReference type="Gene3D" id="1.10.287.470">
    <property type="entry name" value="Helix hairpin bin"/>
    <property type="match status" value="1"/>
</dbReference>
<gene>
    <name evidence="6" type="ORF">SAMN02745204_01511</name>
</gene>
<dbReference type="Pfam" id="PF25876">
    <property type="entry name" value="HH_MFP_RND"/>
    <property type="match status" value="1"/>
</dbReference>
<dbReference type="Pfam" id="PF25917">
    <property type="entry name" value="BSH_RND"/>
    <property type="match status" value="1"/>
</dbReference>
<evidence type="ECO:0000259" key="4">
    <source>
        <dbReference type="Pfam" id="PF25876"/>
    </source>
</evidence>
<dbReference type="OrthoDB" id="9806939at2"/>
<keyword evidence="2" id="KW-0175">Coiled coil</keyword>
<dbReference type="PANTHER" id="PTHR30469:SF18">
    <property type="entry name" value="RESISTANCE-NODULATION-CELL DIVISION (RND) EFFLUX MEMBRANE FUSION PROTEIN-RELATED"/>
    <property type="match status" value="1"/>
</dbReference>
<protein>
    <submittedName>
        <fullName evidence="6">RND family efflux transporter, MFP subunit</fullName>
    </submittedName>
</protein>
<dbReference type="AlphaFoldDB" id="A0A1M4XTU0"/>
<dbReference type="RefSeq" id="WP_072756005.1">
    <property type="nucleotide sequence ID" value="NZ_FQUK01000023.1"/>
</dbReference>
<dbReference type="InterPro" id="IPR058624">
    <property type="entry name" value="MdtA-like_HH"/>
</dbReference>
<comment type="similarity">
    <text evidence="1">Belongs to the membrane fusion protein (MFP) (TC 8.A.1) family.</text>
</comment>
<evidence type="ECO:0000256" key="1">
    <source>
        <dbReference type="ARBA" id="ARBA00009477"/>
    </source>
</evidence>
<dbReference type="Proteomes" id="UP000242857">
    <property type="component" value="Unassembled WGS sequence"/>
</dbReference>
<feature type="coiled-coil region" evidence="2">
    <location>
        <begin position="103"/>
        <end position="130"/>
    </location>
</feature>
<dbReference type="InterPro" id="IPR006143">
    <property type="entry name" value="RND_pump_MFP"/>
</dbReference>
<name>A0A1M4XTU0_9GAMM</name>
<reference evidence="7" key="1">
    <citation type="submission" date="2016-11" db="EMBL/GenBank/DDBJ databases">
        <authorList>
            <person name="Varghese N."/>
            <person name="Submissions S."/>
        </authorList>
    </citation>
    <scope>NUCLEOTIDE SEQUENCE [LARGE SCALE GENOMIC DNA]</scope>
    <source>
        <strain evidence="7">DSM 14834</strain>
    </source>
</reference>
<keyword evidence="3" id="KW-0732">Signal</keyword>
<sequence length="358" mass="37764">MPVAHRAALVAAIASLLALTTACQRTSDANAAADAAPYVRTATVTPVTASSRALSGTVRARFESPLAFQVGGRILTRQADAGQSVQAGQVLFTLDPIDLEQALRSAEADLKAAEAALRTAQADFERFRQLQDSQFVSAQAVERAALVVRQAQSGRDAAAARFAQVRNALGYAQLRSPAAGVLMEVSGQPGQVVSAGQPVAVLAQAGEREIEVFFPDGVLPPPAGEAVLPDGQTRPLTLREAAPVVDASGRTRRARYTVPNLPQTLALGSIVSTRFADGGNPATAQAQWRVPIGALDERGHGPRVWRVRDGRLEPVPVRVLALDDRQATVAGALKAGEHVVALGTHLLKDDMRVRELVR</sequence>
<organism evidence="6 7">
    <name type="scientific">Thermomonas hydrothermalis</name>
    <dbReference type="NCBI Taxonomy" id="213588"/>
    <lineage>
        <taxon>Bacteria</taxon>
        <taxon>Pseudomonadati</taxon>
        <taxon>Pseudomonadota</taxon>
        <taxon>Gammaproteobacteria</taxon>
        <taxon>Lysobacterales</taxon>
        <taxon>Lysobacteraceae</taxon>
        <taxon>Thermomonas</taxon>
    </lineage>
</organism>
<dbReference type="PANTHER" id="PTHR30469">
    <property type="entry name" value="MULTIDRUG RESISTANCE PROTEIN MDTA"/>
    <property type="match status" value="1"/>
</dbReference>
<evidence type="ECO:0000256" key="2">
    <source>
        <dbReference type="SAM" id="Coils"/>
    </source>
</evidence>